<sequence>MNSIVDILNKYFIIEPAICTDLSDVQLQNSLKGMKGRSAQCMIRVSRLSREEKLRMVENVDISIFKRYTCLVCLKSFVQKKRDGRLRLVRHLRDAHEVSSDACQSTSSSALPASSFTDKEPTKDLYSISPNSKSDSDLPLSRTFDDIFRDDTINPPILLKFVEQDETHKFTEHICKLIWRFNVPALFFGNELFKEGLGELLVTGLPHLPNLILERMVESTNRIEALIASQKYVALSLDYFDYGQVPVQLIMVHFLDSNLAVTKRLISFKAVSDDQSKVEVFKNAITHWKLELKILSVTSTNLGQSELPRMLPKRTVLERLFSLEIPSFNELARSLVEVLFQEDLSSCEIRKGEIVHQEDTNSLRALVSRLKLAVNYVKENATRESYWRNSLELECGWSAKDTDILLWNGAQWTEFCEILARVPQFINPLNDFLLSQHRKDLALKDSEIEALALLLNLTRPLCSWCHDFASDTVQIHNYFIHIKKVRLLLAYMSMCELFDSRVPEASRTFEDFVERLESDKPLYKFLQAAYLLGGCFSPYDDEAFTELKRDFVDILSEDVQYLSANPQAEVDSFFAHISSSRKPATLPEEFWKAEKENFPSLFKVARVVLTVRPVTLSLTANTGKYVLNHLRSPRHLSRSEGLLITAMEDDN</sequence>
<evidence type="ECO:0000256" key="1">
    <source>
        <dbReference type="SAM" id="MobiDB-lite"/>
    </source>
</evidence>
<dbReference type="Proteomes" id="UP000182334">
    <property type="component" value="Chromosome III"/>
</dbReference>
<keyword evidence="3" id="KW-1185">Reference proteome</keyword>
<feature type="compositionally biased region" description="Low complexity" evidence="1">
    <location>
        <begin position="103"/>
        <end position="115"/>
    </location>
</feature>
<dbReference type="AlphaFoldDB" id="A0A1L0D3Z7"/>
<protein>
    <submittedName>
        <fullName evidence="2">CIC11C00000003445</fullName>
    </submittedName>
</protein>
<name>A0A1L0D3Z7_9ASCO</name>
<accession>A0A1L0D3Z7</accession>
<reference evidence="2 3" key="1">
    <citation type="submission" date="2016-10" db="EMBL/GenBank/DDBJ databases">
        <authorList>
            <person name="de Groot N.N."/>
        </authorList>
    </citation>
    <scope>NUCLEOTIDE SEQUENCE [LARGE SCALE GENOMIC DNA]</scope>
    <source>
        <strain evidence="2 3">CBS 141442</strain>
    </source>
</reference>
<dbReference type="EMBL" id="LT635758">
    <property type="protein sequence ID" value="SGZ51212.1"/>
    <property type="molecule type" value="Genomic_DNA"/>
</dbReference>
<feature type="region of interest" description="Disordered" evidence="1">
    <location>
        <begin position="103"/>
        <end position="137"/>
    </location>
</feature>
<organism evidence="2 3">
    <name type="scientific">Sungouiella intermedia</name>
    <dbReference type="NCBI Taxonomy" id="45354"/>
    <lineage>
        <taxon>Eukaryota</taxon>
        <taxon>Fungi</taxon>
        <taxon>Dikarya</taxon>
        <taxon>Ascomycota</taxon>
        <taxon>Saccharomycotina</taxon>
        <taxon>Pichiomycetes</taxon>
        <taxon>Metschnikowiaceae</taxon>
        <taxon>Sungouiella</taxon>
    </lineage>
</organism>
<dbReference type="InterPro" id="IPR012337">
    <property type="entry name" value="RNaseH-like_sf"/>
</dbReference>
<dbReference type="SUPFAM" id="SSF53098">
    <property type="entry name" value="Ribonuclease H-like"/>
    <property type="match status" value="1"/>
</dbReference>
<gene>
    <name evidence="2" type="ORF">SAMEA4029010_CIC11G00000003445</name>
</gene>
<evidence type="ECO:0000313" key="2">
    <source>
        <dbReference type="EMBL" id="SGZ51212.1"/>
    </source>
</evidence>
<evidence type="ECO:0000313" key="3">
    <source>
        <dbReference type="Proteomes" id="UP000182334"/>
    </source>
</evidence>
<proteinExistence type="predicted"/>